<sequence>MKKWLVILTVLILGTGLSCIAAETPVMEDVQLETRGYDLVEVPAGTFIPVASSQEISTEYCPEGFKVRFTATNDLYMYETNIIPENTTFYGFIEKLNEPVVGTNASMTIKITKMILPDGYEVPIRGYIYTSNNNIIGGGISEPAEWRKMPHYQRDIGNNITLQIRPGRARKMGKHTKIPAGEDELIILTDSAWITHTVTN</sequence>
<dbReference type="InterPro" id="IPR042217">
    <property type="entry name" value="T4SS_VirB10/TrbI"/>
</dbReference>
<keyword evidence="1" id="KW-0732">Signal</keyword>
<comment type="caution">
    <text evidence="2">The sequence shown here is derived from an EMBL/GenBank/DDBJ whole genome shotgun (WGS) entry which is preliminary data.</text>
</comment>
<feature type="signal peptide" evidence="1">
    <location>
        <begin position="1"/>
        <end position="21"/>
    </location>
</feature>
<accession>A0A9D9DMM7</accession>
<dbReference type="Proteomes" id="UP000823632">
    <property type="component" value="Unassembled WGS sequence"/>
</dbReference>
<feature type="chain" id="PRO_5038361891" evidence="1">
    <location>
        <begin position="22"/>
        <end position="200"/>
    </location>
</feature>
<gene>
    <name evidence="2" type="ORF">IAC76_02145</name>
</gene>
<dbReference type="Gene3D" id="2.40.128.260">
    <property type="entry name" value="Type IV secretion system, VirB10/TraB/TrbI"/>
    <property type="match status" value="1"/>
</dbReference>
<dbReference type="EMBL" id="JADIND010000047">
    <property type="protein sequence ID" value="MBO8430166.1"/>
    <property type="molecule type" value="Genomic_DNA"/>
</dbReference>
<protein>
    <submittedName>
        <fullName evidence="2">Uncharacterized protein</fullName>
    </submittedName>
</protein>
<evidence type="ECO:0000256" key="1">
    <source>
        <dbReference type="SAM" id="SignalP"/>
    </source>
</evidence>
<reference evidence="2" key="1">
    <citation type="submission" date="2020-10" db="EMBL/GenBank/DDBJ databases">
        <authorList>
            <person name="Gilroy R."/>
        </authorList>
    </citation>
    <scope>NUCLEOTIDE SEQUENCE</scope>
    <source>
        <strain evidence="2">10192</strain>
    </source>
</reference>
<proteinExistence type="predicted"/>
<evidence type="ECO:0000313" key="2">
    <source>
        <dbReference type="EMBL" id="MBO8430166.1"/>
    </source>
</evidence>
<dbReference type="PROSITE" id="PS51257">
    <property type="entry name" value="PROKAR_LIPOPROTEIN"/>
    <property type="match status" value="1"/>
</dbReference>
<evidence type="ECO:0000313" key="3">
    <source>
        <dbReference type="Proteomes" id="UP000823632"/>
    </source>
</evidence>
<organism evidence="2 3">
    <name type="scientific">Candidatus Scatousia excrementipullorum</name>
    <dbReference type="NCBI Taxonomy" id="2840936"/>
    <lineage>
        <taxon>Bacteria</taxon>
        <taxon>Candidatus Scatousia</taxon>
    </lineage>
</organism>
<name>A0A9D9DMM7_9BACT</name>
<dbReference type="AlphaFoldDB" id="A0A9D9DMM7"/>
<reference evidence="2" key="2">
    <citation type="journal article" date="2021" name="PeerJ">
        <title>Extensive microbial diversity within the chicken gut microbiome revealed by metagenomics and culture.</title>
        <authorList>
            <person name="Gilroy R."/>
            <person name="Ravi A."/>
            <person name="Getino M."/>
            <person name="Pursley I."/>
            <person name="Horton D.L."/>
            <person name="Alikhan N.F."/>
            <person name="Baker D."/>
            <person name="Gharbi K."/>
            <person name="Hall N."/>
            <person name="Watson M."/>
            <person name="Adriaenssens E.M."/>
            <person name="Foster-Nyarko E."/>
            <person name="Jarju S."/>
            <person name="Secka A."/>
            <person name="Antonio M."/>
            <person name="Oren A."/>
            <person name="Chaudhuri R.R."/>
            <person name="La Ragione R."/>
            <person name="Hildebrand F."/>
            <person name="Pallen M.J."/>
        </authorList>
    </citation>
    <scope>NUCLEOTIDE SEQUENCE</scope>
    <source>
        <strain evidence="2">10192</strain>
    </source>
</reference>